<dbReference type="SUPFAM" id="SSF103025">
    <property type="entry name" value="Folate-binding domain"/>
    <property type="match status" value="1"/>
</dbReference>
<accession>A0A395I940</accession>
<dbReference type="PANTHER" id="PTHR22602:SF0">
    <property type="entry name" value="TRANSFERASE CAF17, MITOCHONDRIAL-RELATED"/>
    <property type="match status" value="1"/>
</dbReference>
<dbReference type="InterPro" id="IPR017703">
    <property type="entry name" value="YgfZ/GCV_T_CS"/>
</dbReference>
<keyword evidence="8" id="KW-0808">Transferase</keyword>
<keyword evidence="8" id="KW-0489">Methyltransferase</keyword>
<evidence type="ECO:0000256" key="2">
    <source>
        <dbReference type="ARBA" id="ARBA00022946"/>
    </source>
</evidence>
<dbReference type="AlphaFoldDB" id="A0A395I940"/>
<dbReference type="GO" id="GO:0008168">
    <property type="term" value="F:methyltransferase activity"/>
    <property type="evidence" value="ECO:0007669"/>
    <property type="project" value="UniProtKB-KW"/>
</dbReference>
<evidence type="ECO:0000256" key="4">
    <source>
        <dbReference type="ARBA" id="ARBA00093447"/>
    </source>
</evidence>
<dbReference type="Pfam" id="PF25455">
    <property type="entry name" value="Beta-barrel_CAF17_C"/>
    <property type="match status" value="1"/>
</dbReference>
<dbReference type="Gene3D" id="3.30.1360.120">
    <property type="entry name" value="Probable tRNA modification gtpase trme, domain 1"/>
    <property type="match status" value="1"/>
</dbReference>
<keyword evidence="2" id="KW-0809">Transit peptide</keyword>
<dbReference type="InterPro" id="IPR045179">
    <property type="entry name" value="YgfZ/GcvT"/>
</dbReference>
<dbReference type="PANTHER" id="PTHR22602">
    <property type="entry name" value="TRANSFERASE CAF17, MITOCHONDRIAL-RELATED"/>
    <property type="match status" value="1"/>
</dbReference>
<dbReference type="EMBL" id="KZ824274">
    <property type="protein sequence ID" value="RAL14654.1"/>
    <property type="molecule type" value="Genomic_DNA"/>
</dbReference>
<dbReference type="VEuPathDB" id="FungiDB:BO97DRAFT_404180"/>
<dbReference type="GeneID" id="37199201"/>
<dbReference type="RefSeq" id="XP_025553808.1">
    <property type="nucleotide sequence ID" value="XM_025694912.1"/>
</dbReference>
<feature type="region of interest" description="Disordered" evidence="6">
    <location>
        <begin position="412"/>
        <end position="444"/>
    </location>
</feature>
<organism evidence="8 9">
    <name type="scientific">Aspergillus homomorphus (strain CBS 101889)</name>
    <dbReference type="NCBI Taxonomy" id="1450537"/>
    <lineage>
        <taxon>Eukaryota</taxon>
        <taxon>Fungi</taxon>
        <taxon>Dikarya</taxon>
        <taxon>Ascomycota</taxon>
        <taxon>Pezizomycotina</taxon>
        <taxon>Eurotiomycetes</taxon>
        <taxon>Eurotiomycetidae</taxon>
        <taxon>Eurotiales</taxon>
        <taxon>Aspergillaceae</taxon>
        <taxon>Aspergillus</taxon>
        <taxon>Aspergillus subgen. Circumdati</taxon>
    </lineage>
</organism>
<comment type="similarity">
    <text evidence="4">Belongs to the GcvT family. CAF17/IBA57 subfamily.</text>
</comment>
<evidence type="ECO:0000259" key="7">
    <source>
        <dbReference type="Pfam" id="PF25455"/>
    </source>
</evidence>
<keyword evidence="9" id="KW-1185">Reference proteome</keyword>
<dbReference type="InterPro" id="IPR057460">
    <property type="entry name" value="CAF17_C"/>
</dbReference>
<evidence type="ECO:0000313" key="9">
    <source>
        <dbReference type="Proteomes" id="UP000248961"/>
    </source>
</evidence>
<dbReference type="GO" id="GO:0016226">
    <property type="term" value="P:iron-sulfur cluster assembly"/>
    <property type="evidence" value="ECO:0007669"/>
    <property type="project" value="TreeGrafter"/>
</dbReference>
<sequence length="444" mass="49419">MIISNPTRTVCARCVSRSRYFSTTVHRNTSAPENANPARPPAAGYTRLKHRGLIHATGQDSQAFLQGLITQNMNTLDHEKKGSYAAFLNSQGRILNDAFIYPAPAVDGGPGWFIEAAVDQIPALVKRLKRHRLRSKVQIRALDADERTVWASWGENEREGRWATYSMRYNDSDGRWPMDRVLGCEDTRAPGFGLRILAPDTVDLRTHFEHASRPYENPLADGAQEVGLDSYHVRRMLHGIAEGTAELLHKPSLPLECNFDMAGAIDFRKGCYIGQELTIRTKHTGLVRKRILPVQLYAGSSIPDGDLPVYNPAALGTTLPPPPSGLEIAKLRGMTGGRSAGRFLAGIGNIGLALCRVEMMTPVSPTGENREFHPDREFTITWDAPAEDGSPSSRTVKIKAFVPPWLQHYIASTRNPPRARDPIREQQRAKELAERLEEEEEEES</sequence>
<evidence type="ECO:0000256" key="1">
    <source>
        <dbReference type="ARBA" id="ARBA00004305"/>
    </source>
</evidence>
<evidence type="ECO:0000256" key="6">
    <source>
        <dbReference type="SAM" id="MobiDB-lite"/>
    </source>
</evidence>
<protein>
    <recommendedName>
        <fullName evidence="5">Iron-sulfur cluster assembly factor IBA57 homolog, mitochondrial</fullName>
    </recommendedName>
</protein>
<dbReference type="OrthoDB" id="191995at2759"/>
<reference evidence="8 9" key="1">
    <citation type="submission" date="2018-02" db="EMBL/GenBank/DDBJ databases">
        <title>The genomes of Aspergillus section Nigri reveals drivers in fungal speciation.</title>
        <authorList>
            <consortium name="DOE Joint Genome Institute"/>
            <person name="Vesth T.C."/>
            <person name="Nybo J."/>
            <person name="Theobald S."/>
            <person name="Brandl J."/>
            <person name="Frisvad J.C."/>
            <person name="Nielsen K.F."/>
            <person name="Lyhne E.K."/>
            <person name="Kogle M.E."/>
            <person name="Kuo A."/>
            <person name="Riley R."/>
            <person name="Clum A."/>
            <person name="Nolan M."/>
            <person name="Lipzen A."/>
            <person name="Salamov A."/>
            <person name="Henrissat B."/>
            <person name="Wiebenga A."/>
            <person name="De vries R.P."/>
            <person name="Grigoriev I.V."/>
            <person name="Mortensen U.H."/>
            <person name="Andersen M.R."/>
            <person name="Baker S.E."/>
        </authorList>
    </citation>
    <scope>NUCLEOTIDE SEQUENCE [LARGE SCALE GENOMIC DNA]</scope>
    <source>
        <strain evidence="8 9">CBS 101889</strain>
    </source>
</reference>
<keyword evidence="3" id="KW-0496">Mitochondrion</keyword>
<evidence type="ECO:0000313" key="8">
    <source>
        <dbReference type="EMBL" id="RAL14654.1"/>
    </source>
</evidence>
<feature type="domain" description="CAF17 C-terminal" evidence="7">
    <location>
        <begin position="288"/>
        <end position="406"/>
    </location>
</feature>
<evidence type="ECO:0000256" key="5">
    <source>
        <dbReference type="ARBA" id="ARBA00093637"/>
    </source>
</evidence>
<evidence type="ECO:0000256" key="3">
    <source>
        <dbReference type="ARBA" id="ARBA00023128"/>
    </source>
</evidence>
<name>A0A395I940_ASPHC</name>
<comment type="subcellular location">
    <subcellularLocation>
        <location evidence="1">Mitochondrion matrix</location>
    </subcellularLocation>
</comment>
<dbReference type="InterPro" id="IPR027266">
    <property type="entry name" value="TrmE/GcvT-like"/>
</dbReference>
<dbReference type="GO" id="GO:0005759">
    <property type="term" value="C:mitochondrial matrix"/>
    <property type="evidence" value="ECO:0007669"/>
    <property type="project" value="UniProtKB-SubCell"/>
</dbReference>
<gene>
    <name evidence="8" type="ORF">BO97DRAFT_404180</name>
</gene>
<proteinExistence type="inferred from homology"/>
<dbReference type="STRING" id="1450537.A0A395I940"/>
<dbReference type="NCBIfam" id="TIGR03317">
    <property type="entry name" value="ygfZ_signature"/>
    <property type="match status" value="1"/>
</dbReference>
<dbReference type="GO" id="GO:0032259">
    <property type="term" value="P:methylation"/>
    <property type="evidence" value="ECO:0007669"/>
    <property type="project" value="UniProtKB-KW"/>
</dbReference>
<dbReference type="Proteomes" id="UP000248961">
    <property type="component" value="Unassembled WGS sequence"/>
</dbReference>
<feature type="compositionally biased region" description="Basic and acidic residues" evidence="6">
    <location>
        <begin position="418"/>
        <end position="435"/>
    </location>
</feature>